<keyword evidence="3 6" id="KW-0812">Transmembrane</keyword>
<accession>A0ABU3BRD7</accession>
<comment type="subcellular location">
    <subcellularLocation>
        <location evidence="1">Cell membrane</location>
        <topology evidence="1">Multi-pass membrane protein</topology>
    </subcellularLocation>
</comment>
<keyword evidence="2" id="KW-1003">Cell membrane</keyword>
<feature type="transmembrane region" description="Helical" evidence="6">
    <location>
        <begin position="153"/>
        <end position="175"/>
    </location>
</feature>
<dbReference type="Gene3D" id="1.20.1740.10">
    <property type="entry name" value="Amino acid/polyamine transporter I"/>
    <property type="match status" value="1"/>
</dbReference>
<keyword evidence="10" id="KW-1185">Reference proteome</keyword>
<evidence type="ECO:0000256" key="3">
    <source>
        <dbReference type="ARBA" id="ARBA00022692"/>
    </source>
</evidence>
<reference evidence="9 10" key="1">
    <citation type="submission" date="2023-09" db="EMBL/GenBank/DDBJ databases">
        <authorList>
            <person name="Rey-Velasco X."/>
        </authorList>
    </citation>
    <scope>NUCLEOTIDE SEQUENCE [LARGE SCALE GENOMIC DNA]</scope>
    <source>
        <strain evidence="9 10">F394</strain>
    </source>
</reference>
<feature type="transmembrane region" description="Helical" evidence="6">
    <location>
        <begin position="12"/>
        <end position="34"/>
    </location>
</feature>
<feature type="transmembrane region" description="Helical" evidence="6">
    <location>
        <begin position="323"/>
        <end position="346"/>
    </location>
</feature>
<organism evidence="9 10">
    <name type="scientific">Rubrivirga litoralis</name>
    <dbReference type="NCBI Taxonomy" id="3075598"/>
    <lineage>
        <taxon>Bacteria</taxon>
        <taxon>Pseudomonadati</taxon>
        <taxon>Rhodothermota</taxon>
        <taxon>Rhodothermia</taxon>
        <taxon>Rhodothermales</taxon>
        <taxon>Rubricoccaceae</taxon>
        <taxon>Rubrivirga</taxon>
    </lineage>
</organism>
<dbReference type="Pfam" id="PF02080">
    <property type="entry name" value="TrkA_C"/>
    <property type="match status" value="1"/>
</dbReference>
<dbReference type="Pfam" id="PF13520">
    <property type="entry name" value="AA_permease_2"/>
    <property type="match status" value="1"/>
</dbReference>
<evidence type="ECO:0000313" key="9">
    <source>
        <dbReference type="EMBL" id="MDT0631838.1"/>
    </source>
</evidence>
<evidence type="ECO:0000256" key="5">
    <source>
        <dbReference type="ARBA" id="ARBA00023136"/>
    </source>
</evidence>
<evidence type="ECO:0000256" key="2">
    <source>
        <dbReference type="ARBA" id="ARBA00022475"/>
    </source>
</evidence>
<feature type="transmembrane region" description="Helical" evidence="6">
    <location>
        <begin position="122"/>
        <end position="141"/>
    </location>
</feature>
<dbReference type="PROSITE" id="PS51094">
    <property type="entry name" value="PTS_EIIA_TYPE_2"/>
    <property type="match status" value="1"/>
</dbReference>
<dbReference type="Gene3D" id="3.40.930.10">
    <property type="entry name" value="Mannitol-specific EII, Chain A"/>
    <property type="match status" value="1"/>
</dbReference>
<feature type="domain" description="PTS EIIA type-2" evidence="7">
    <location>
        <begin position="480"/>
        <end position="631"/>
    </location>
</feature>
<dbReference type="PROSITE" id="PS51202">
    <property type="entry name" value="RCK_C"/>
    <property type="match status" value="1"/>
</dbReference>
<dbReference type="SUPFAM" id="SSF55804">
    <property type="entry name" value="Phoshotransferase/anion transport protein"/>
    <property type="match status" value="1"/>
</dbReference>
<feature type="transmembrane region" description="Helical" evidence="6">
    <location>
        <begin position="396"/>
        <end position="429"/>
    </location>
</feature>
<sequence>MSTEPARLKKTLTLFDVYAISTGAMFSSGFFLLPGLATAKAGPATVLAYFLAGVLILPAMFSVAELSTAMPRAGGAYYFLDRSLGPLAGTVGGLGTWLALILKSAFALVGMGAYLVFFVEDIPIKALAVGLTVAFALLNIFGAKETSGLQRVFVTILVVVLSFFVVQGIGAVVDLGGAEVSRQFTPFLPFGAEGLLATIGLVFVSYAGLTKVASVAEEVQDPDRNLPLGMFLSLATATAIYCVGVFIMIAVLEPSELRSDLTPVATAAEAFFDWLPGRWGLLLIVIAAIAAFASTGNAGILAASRYPLAMARDHLVTPRLATLGRFGTPVPAIVLTSVLMIFVIVALDVEGIAKLASAFQLLVFGLLNVAVIVMRESRIPSYVPGYRSPLYPYVQIVGVVAPIFLIAELGLLAIELSLAVVLVGIAWYVRYVRPNAEVVREGAIYHLFARLGQRRYEGLDGELRTILKEKGLADETPFEHLVTRAAVVDLDEERSFEDVAHDAAVLLADRARLSPARIVQGFLDGSRTGSTPVSGGAALPHLRLPEVDRPELVMVRSRPGLVVSVDTTGDARPDADERVYAAFFLLSPEEPPGRHLRTLANIASRIDEEPFLREWRRAATEQDLKEVLIQNDRYLGLTVDPAGPTAELVGRALKDVTLPPGVLVALVHREGQIAVPGGSTVLEAGDRLTVIGEAAGIRALADAYRPAPAAP</sequence>
<feature type="transmembrane region" description="Helical" evidence="6">
    <location>
        <begin position="187"/>
        <end position="209"/>
    </location>
</feature>
<dbReference type="PANTHER" id="PTHR42770">
    <property type="entry name" value="AMINO ACID TRANSPORTER-RELATED"/>
    <property type="match status" value="1"/>
</dbReference>
<dbReference type="Pfam" id="PF00359">
    <property type="entry name" value="PTS_EIIA_2"/>
    <property type="match status" value="1"/>
</dbReference>
<evidence type="ECO:0000259" key="8">
    <source>
        <dbReference type="PROSITE" id="PS51202"/>
    </source>
</evidence>
<feature type="transmembrane region" description="Helical" evidence="6">
    <location>
        <begin position="46"/>
        <end position="66"/>
    </location>
</feature>
<gene>
    <name evidence="9" type="ORF">RM540_08790</name>
</gene>
<proteinExistence type="predicted"/>
<dbReference type="EMBL" id="JAVRHT010000017">
    <property type="protein sequence ID" value="MDT0631838.1"/>
    <property type="molecule type" value="Genomic_DNA"/>
</dbReference>
<dbReference type="InterPro" id="IPR036721">
    <property type="entry name" value="RCK_C_sf"/>
</dbReference>
<keyword evidence="5 6" id="KW-0472">Membrane</keyword>
<comment type="caution">
    <text evidence="9">The sequence shown here is derived from an EMBL/GenBank/DDBJ whole genome shotgun (WGS) entry which is preliminary data.</text>
</comment>
<evidence type="ECO:0000256" key="1">
    <source>
        <dbReference type="ARBA" id="ARBA00004651"/>
    </source>
</evidence>
<dbReference type="InterPro" id="IPR016152">
    <property type="entry name" value="PTrfase/Anion_transptr"/>
</dbReference>
<feature type="domain" description="RCK C-terminal" evidence="8">
    <location>
        <begin position="622"/>
        <end position="706"/>
    </location>
</feature>
<dbReference type="InterPro" id="IPR002293">
    <property type="entry name" value="AA/rel_permease1"/>
</dbReference>
<feature type="transmembrane region" description="Helical" evidence="6">
    <location>
        <begin position="279"/>
        <end position="302"/>
    </location>
</feature>
<evidence type="ECO:0000256" key="4">
    <source>
        <dbReference type="ARBA" id="ARBA00022989"/>
    </source>
</evidence>
<dbReference type="Gene3D" id="3.30.70.1450">
    <property type="entry name" value="Regulator of K+ conductance, C-terminal domain"/>
    <property type="match status" value="1"/>
</dbReference>
<dbReference type="InterPro" id="IPR006037">
    <property type="entry name" value="RCK_C"/>
</dbReference>
<dbReference type="SUPFAM" id="SSF116726">
    <property type="entry name" value="TrkA C-terminal domain-like"/>
    <property type="match status" value="1"/>
</dbReference>
<dbReference type="InterPro" id="IPR002178">
    <property type="entry name" value="PTS_EIIA_type-2_dom"/>
</dbReference>
<dbReference type="InterPro" id="IPR050367">
    <property type="entry name" value="APC_superfamily"/>
</dbReference>
<dbReference type="PANTHER" id="PTHR42770:SF7">
    <property type="entry name" value="MEMBRANE PROTEIN"/>
    <property type="match status" value="1"/>
</dbReference>
<keyword evidence="4 6" id="KW-1133">Transmembrane helix</keyword>
<feature type="transmembrane region" description="Helical" evidence="6">
    <location>
        <begin position="230"/>
        <end position="252"/>
    </location>
</feature>
<dbReference type="RefSeq" id="WP_311663199.1">
    <property type="nucleotide sequence ID" value="NZ_JAVRHT010000017.1"/>
</dbReference>
<feature type="transmembrane region" description="Helical" evidence="6">
    <location>
        <begin position="87"/>
        <end position="116"/>
    </location>
</feature>
<protein>
    <submittedName>
        <fullName evidence="9">Amino acid permease</fullName>
    </submittedName>
</protein>
<evidence type="ECO:0000256" key="6">
    <source>
        <dbReference type="SAM" id="Phobius"/>
    </source>
</evidence>
<evidence type="ECO:0000259" key="7">
    <source>
        <dbReference type="PROSITE" id="PS51094"/>
    </source>
</evidence>
<feature type="transmembrane region" description="Helical" evidence="6">
    <location>
        <begin position="352"/>
        <end position="375"/>
    </location>
</feature>
<name>A0ABU3BRD7_9BACT</name>
<dbReference type="Proteomes" id="UP001267426">
    <property type="component" value="Unassembled WGS sequence"/>
</dbReference>
<evidence type="ECO:0000313" key="10">
    <source>
        <dbReference type="Proteomes" id="UP001267426"/>
    </source>
</evidence>